<dbReference type="PANTHER" id="PTHR34406:SF1">
    <property type="entry name" value="PROTEIN YCEI"/>
    <property type="match status" value="1"/>
</dbReference>
<feature type="domain" description="Lipid/polyisoprenoid-binding YceI-like" evidence="1">
    <location>
        <begin position="44"/>
        <end position="192"/>
    </location>
</feature>
<evidence type="ECO:0000313" key="2">
    <source>
        <dbReference type="EMBL" id="TMM57891.1"/>
    </source>
</evidence>
<organism evidence="2 3">
    <name type="scientific">Maribacter algarum</name>
    <name type="common">ex Zhang et al. 2020</name>
    <dbReference type="NCBI Taxonomy" id="2578118"/>
    <lineage>
        <taxon>Bacteria</taxon>
        <taxon>Pseudomonadati</taxon>
        <taxon>Bacteroidota</taxon>
        <taxon>Flavobacteriia</taxon>
        <taxon>Flavobacteriales</taxon>
        <taxon>Flavobacteriaceae</taxon>
        <taxon>Maribacter</taxon>
    </lineage>
</organism>
<dbReference type="Pfam" id="PF04264">
    <property type="entry name" value="YceI"/>
    <property type="match status" value="1"/>
</dbReference>
<dbReference type="PANTHER" id="PTHR34406">
    <property type="entry name" value="PROTEIN YCEI"/>
    <property type="match status" value="1"/>
</dbReference>
<dbReference type="SMART" id="SM00867">
    <property type="entry name" value="YceI"/>
    <property type="match status" value="1"/>
</dbReference>
<comment type="caution">
    <text evidence="2">The sequence shown here is derived from an EMBL/GenBank/DDBJ whole genome shotgun (WGS) entry which is preliminary data.</text>
</comment>
<proteinExistence type="predicted"/>
<dbReference type="RefSeq" id="WP_138655823.1">
    <property type="nucleotide sequence ID" value="NZ_VATY01000001.1"/>
</dbReference>
<dbReference type="OrthoDB" id="9811006at2"/>
<reference evidence="2 3" key="1">
    <citation type="submission" date="2019-05" db="EMBL/GenBank/DDBJ databases">
        <authorList>
            <person name="Zhang J.-Y."/>
            <person name="Feg X."/>
            <person name="Du Z.-J."/>
        </authorList>
    </citation>
    <scope>NUCLEOTIDE SEQUENCE [LARGE SCALE GENOMIC DNA]</scope>
    <source>
        <strain evidence="2 3">RZ26</strain>
    </source>
</reference>
<dbReference type="SUPFAM" id="SSF101874">
    <property type="entry name" value="YceI-like"/>
    <property type="match status" value="1"/>
</dbReference>
<accession>A0A5S3PSD9</accession>
<dbReference type="Proteomes" id="UP000310314">
    <property type="component" value="Unassembled WGS sequence"/>
</dbReference>
<dbReference type="Gene3D" id="2.40.128.110">
    <property type="entry name" value="Lipid/polyisoprenoid-binding, YceI-like"/>
    <property type="match status" value="1"/>
</dbReference>
<protein>
    <submittedName>
        <fullName evidence="2">YceI family protein</fullName>
    </submittedName>
</protein>
<evidence type="ECO:0000259" key="1">
    <source>
        <dbReference type="SMART" id="SM00867"/>
    </source>
</evidence>
<dbReference type="EMBL" id="VATY01000001">
    <property type="protein sequence ID" value="TMM57891.1"/>
    <property type="molecule type" value="Genomic_DNA"/>
</dbReference>
<sequence>MNNFFTYITLSILFCSCMGKHGSNAQKVKITDAERQTVNQLGDTVQIDLEKSKVHWKGTKMRGATKHEGEVELKSGYFISNRGELMGGSFIVDMLTIGVTDIPKSDSIPIRNINEHLKSADFFEVEKFPVSEFHITRVRPVAGDSLAISGNLVIKNSTKHIVFGARYSDHLFSSTFTIDRFNWNIGDYGSWVEKKF</sequence>
<dbReference type="AlphaFoldDB" id="A0A5S3PSD9"/>
<evidence type="ECO:0000313" key="3">
    <source>
        <dbReference type="Proteomes" id="UP000310314"/>
    </source>
</evidence>
<gene>
    <name evidence="2" type="ORF">FEE95_00210</name>
</gene>
<dbReference type="InterPro" id="IPR036761">
    <property type="entry name" value="TTHA0802/YceI-like_sf"/>
</dbReference>
<keyword evidence="3" id="KW-1185">Reference proteome</keyword>
<name>A0A5S3PSD9_9FLAO</name>
<dbReference type="InterPro" id="IPR007372">
    <property type="entry name" value="Lipid/polyisoprenoid-bd_YceI"/>
</dbReference>